<reference evidence="1" key="1">
    <citation type="submission" date="2020-03" db="EMBL/GenBank/DDBJ databases">
        <title>The deep terrestrial virosphere.</title>
        <authorList>
            <person name="Holmfeldt K."/>
            <person name="Nilsson E."/>
            <person name="Simone D."/>
            <person name="Lopez-Fernandez M."/>
            <person name="Wu X."/>
            <person name="de Brujin I."/>
            <person name="Lundin D."/>
            <person name="Andersson A."/>
            <person name="Bertilsson S."/>
            <person name="Dopson M."/>
        </authorList>
    </citation>
    <scope>NUCLEOTIDE SEQUENCE</scope>
    <source>
        <strain evidence="1">MM415B00367</strain>
    </source>
</reference>
<gene>
    <name evidence="1" type="ORF">MM415B00367_0020</name>
</gene>
<protein>
    <submittedName>
        <fullName evidence="1">Putative tail tape measure protein</fullName>
    </submittedName>
</protein>
<sequence length="169" mass="18030">MSKPRIMLGGVEVVALAGAALETLEPAGGSVLTRMSDGALVKQQHWNKLQGSISGDGWLPPGLDGLDYSQPLELRSTKIQSINGAGLVYELPGLPRPDYPATGLAQVGRIWVSTDCEVVDGVATLAALPGAVAYRVCWLPVFMVFCERPSETQNDLANTHAWSISWLEA</sequence>
<accession>A0A6M3J875</accession>
<evidence type="ECO:0000313" key="1">
    <source>
        <dbReference type="EMBL" id="QJA66043.1"/>
    </source>
</evidence>
<proteinExistence type="predicted"/>
<name>A0A6M3J875_9ZZZZ</name>
<dbReference type="EMBL" id="MT141548">
    <property type="protein sequence ID" value="QJA66043.1"/>
    <property type="molecule type" value="Genomic_DNA"/>
</dbReference>
<dbReference type="AlphaFoldDB" id="A0A6M3J875"/>
<organism evidence="1">
    <name type="scientific">viral metagenome</name>
    <dbReference type="NCBI Taxonomy" id="1070528"/>
    <lineage>
        <taxon>unclassified sequences</taxon>
        <taxon>metagenomes</taxon>
        <taxon>organismal metagenomes</taxon>
    </lineage>
</organism>